<keyword evidence="6" id="KW-0119">Carbohydrate metabolism</keyword>
<dbReference type="Pfam" id="PF24996">
    <property type="entry name" value="NANM"/>
    <property type="match status" value="1"/>
</dbReference>
<keyword evidence="3" id="KW-0677">Repeat</keyword>
<dbReference type="GO" id="GO:0016853">
    <property type="term" value="F:isomerase activity"/>
    <property type="evidence" value="ECO:0007669"/>
    <property type="project" value="UniProtKB-KW"/>
</dbReference>
<dbReference type="EMBL" id="DABASV010000046">
    <property type="protein sequence ID" value="HAH2369874.1"/>
    <property type="molecule type" value="Genomic_DNA"/>
</dbReference>
<evidence type="ECO:0000256" key="1">
    <source>
        <dbReference type="ARBA" id="ARBA00022441"/>
    </source>
</evidence>
<dbReference type="NCBIfam" id="NF010730">
    <property type="entry name" value="PRK14131.1"/>
    <property type="match status" value="1"/>
</dbReference>
<dbReference type="AlphaFoldDB" id="A0A776KJK9"/>
<dbReference type="EMBL" id="DABAST010000061">
    <property type="protein sequence ID" value="HAH2349525.1"/>
    <property type="molecule type" value="Genomic_DNA"/>
</dbReference>
<dbReference type="SUPFAM" id="SSF117281">
    <property type="entry name" value="Kelch motif"/>
    <property type="match status" value="1"/>
</dbReference>
<dbReference type="PANTHER" id="PTHR45632:SF3">
    <property type="entry name" value="KELCH-LIKE PROTEIN 32"/>
    <property type="match status" value="1"/>
</dbReference>
<proteinExistence type="predicted"/>
<feature type="chain" id="PRO_5036397332" evidence="7">
    <location>
        <begin position="23"/>
        <end position="369"/>
    </location>
</feature>
<dbReference type="InterPro" id="IPR019936">
    <property type="entry name" value="NanM_proteobact"/>
</dbReference>
<name>A0A776KJK9_ECOLX</name>
<keyword evidence="2 7" id="KW-0732">Signal</keyword>
<dbReference type="NCBIfam" id="TIGR03547">
    <property type="entry name" value="muta_rot_YjhT"/>
    <property type="match status" value="1"/>
</dbReference>
<reference evidence="8" key="1">
    <citation type="journal article" date="2018" name="Genome Biol.">
        <title>SKESA: strategic k-mer extension for scrupulous assemblies.</title>
        <authorList>
            <person name="Souvorov A."/>
            <person name="Agarwala R."/>
            <person name="Lipman D.J."/>
        </authorList>
    </citation>
    <scope>NUCLEOTIDE SEQUENCE</scope>
    <source>
        <strain evidence="9">EC00690</strain>
        <strain evidence="8">EC00697</strain>
    </source>
</reference>
<reference evidence="8" key="2">
    <citation type="submission" date="2019-11" db="EMBL/GenBank/DDBJ databases">
        <authorList>
            <consortium name="NCBI Pathogen Detection Project"/>
        </authorList>
    </citation>
    <scope>NUCLEOTIDE SEQUENCE</scope>
    <source>
        <strain evidence="9">EC00690</strain>
        <strain evidence="8">EC00697</strain>
    </source>
</reference>
<dbReference type="RefSeq" id="WP_262938767.1">
    <property type="nucleotide sequence ID" value="NZ_JAOSDI010000001.1"/>
</dbReference>
<dbReference type="InterPro" id="IPR056734">
    <property type="entry name" value="NANM"/>
</dbReference>
<keyword evidence="4" id="KW-0574">Periplasm</keyword>
<dbReference type="PANTHER" id="PTHR45632">
    <property type="entry name" value="LD33804P"/>
    <property type="match status" value="1"/>
</dbReference>
<evidence type="ECO:0000313" key="8">
    <source>
        <dbReference type="EMBL" id="HAH2349525.1"/>
    </source>
</evidence>
<dbReference type="Gene3D" id="2.120.10.80">
    <property type="entry name" value="Kelch-type beta propeller"/>
    <property type="match status" value="2"/>
</dbReference>
<feature type="signal peptide" evidence="7">
    <location>
        <begin position="1"/>
        <end position="22"/>
    </location>
</feature>
<keyword evidence="1" id="KW-0880">Kelch repeat</keyword>
<evidence type="ECO:0000256" key="2">
    <source>
        <dbReference type="ARBA" id="ARBA00022729"/>
    </source>
</evidence>
<accession>A0A776KJK9</accession>
<gene>
    <name evidence="9" type="ORF">GII11_23230</name>
    <name evidence="8" type="ORF">GII13_22415</name>
</gene>
<evidence type="ECO:0000256" key="5">
    <source>
        <dbReference type="ARBA" id="ARBA00023235"/>
    </source>
</evidence>
<dbReference type="InterPro" id="IPR015915">
    <property type="entry name" value="Kelch-typ_b-propeller"/>
</dbReference>
<organism evidence="8">
    <name type="scientific">Escherichia coli</name>
    <dbReference type="NCBI Taxonomy" id="562"/>
    <lineage>
        <taxon>Bacteria</taxon>
        <taxon>Pseudomonadati</taxon>
        <taxon>Pseudomonadota</taxon>
        <taxon>Gammaproteobacteria</taxon>
        <taxon>Enterobacterales</taxon>
        <taxon>Enterobacteriaceae</taxon>
        <taxon>Escherichia</taxon>
    </lineage>
</organism>
<protein>
    <submittedName>
        <fullName evidence="8">N-acetylneuraminic acid mutarotase</fullName>
    </submittedName>
</protein>
<evidence type="ECO:0000256" key="3">
    <source>
        <dbReference type="ARBA" id="ARBA00022737"/>
    </source>
</evidence>
<comment type="caution">
    <text evidence="8">The sequence shown here is derived from an EMBL/GenBank/DDBJ whole genome shotgun (WGS) entry which is preliminary data.</text>
</comment>
<evidence type="ECO:0000256" key="6">
    <source>
        <dbReference type="ARBA" id="ARBA00023277"/>
    </source>
</evidence>
<evidence type="ECO:0000256" key="4">
    <source>
        <dbReference type="ARBA" id="ARBA00022764"/>
    </source>
</evidence>
<evidence type="ECO:0000256" key="7">
    <source>
        <dbReference type="SAM" id="SignalP"/>
    </source>
</evidence>
<sequence length="369" mass="40643">MKVKNFIYLPFCLFIGTSVAGALPEIPEPFKYGVGGIENGKIYIGLGSLGNNWYMIDTNQSEKKWTQIAQWPTVPREQATATIIDGKIYVFGGIGKDKSGVITLQKDVYSYDIAKDKWEKLMTRPPVSLAGHVSFIHNGHAVSTGGVNENIFNGYFSDVELSKGNSALTEKVNRDYFSKPADDYFLNNHIISYDPSKNQWKNLGTTPFPGTAGSSVIFAEQQIYILGGERKPGLRSVRSWTGELSHDRIKWSELPPVASPEGVSGAYASVIDGNIFLAGGAYFPGAAEKYSNGEYWSHKGLDKAYSKEIYQLIKNDWKKVGSLPEGLAYGVSLPWQGGMLILGGEKKDGKAVSDVIYLKKNDKQIKIVK</sequence>
<keyword evidence="5" id="KW-0413">Isomerase</keyword>
<evidence type="ECO:0000313" key="9">
    <source>
        <dbReference type="EMBL" id="HAH2369874.1"/>
    </source>
</evidence>